<dbReference type="GO" id="GO:0006297">
    <property type="term" value="P:nucleotide-excision repair, DNA gap filling"/>
    <property type="evidence" value="ECO:0007669"/>
    <property type="project" value="TreeGrafter"/>
</dbReference>
<dbReference type="Pfam" id="PF03104">
    <property type="entry name" value="DNA_pol_B_exo1"/>
    <property type="match status" value="1"/>
</dbReference>
<sequence length="389" mass="44067">MPTNGEHGDTTTKRESVAMTDASSSNGHKKRRTHEATVRHGSQTHATTPSSFELDLASEPMDIPVDSRTLWARAPVSSLDVKADALGKRVLAQMEIDDVLDGASGQPIIRLYGITKAALGERQKHIERIELVLRENIMGYHNNEKMTFMRITVRQPKMIAPLRFTHEGFRVFAGNSFESNLEYTLRFMIDTHMMGASWIELPAGHYQLCSNLSSSCQIEVKVPFEHIKSHAPEGEWQDIAPLRILSFDIECAGRKGVFPEAKVDPVIQIANVIDPDVVIGYNTTNFDLPYLLDRAAHLNIHRFPYLGRIQTTRTEVKEARFSSKAFGTRDNKAIMMQRDYKLRSYTLNSVCAQFLGEQKEDVHHSIITDLQNGNEETRRRLAVYCLKVR</sequence>
<evidence type="ECO:0000256" key="1">
    <source>
        <dbReference type="ARBA" id="ARBA00024411"/>
    </source>
</evidence>
<dbReference type="SUPFAM" id="SSF53098">
    <property type="entry name" value="Ribonuclease H-like"/>
    <property type="match status" value="1"/>
</dbReference>
<feature type="region of interest" description="Disordered" evidence="2">
    <location>
        <begin position="1"/>
        <end position="54"/>
    </location>
</feature>
<dbReference type="InterPro" id="IPR050240">
    <property type="entry name" value="DNA_pol_type-B"/>
</dbReference>
<evidence type="ECO:0000313" key="5">
    <source>
        <dbReference type="Proteomes" id="UP000278143"/>
    </source>
</evidence>
<dbReference type="GO" id="GO:0003676">
    <property type="term" value="F:nucleic acid binding"/>
    <property type="evidence" value="ECO:0007669"/>
    <property type="project" value="InterPro"/>
</dbReference>
<dbReference type="Proteomes" id="UP000278143">
    <property type="component" value="Unassembled WGS sequence"/>
</dbReference>
<dbReference type="InterPro" id="IPR006133">
    <property type="entry name" value="DNA-dir_DNA_pol_B_exonuc"/>
</dbReference>
<feature type="compositionally biased region" description="Polar residues" evidence="2">
    <location>
        <begin position="40"/>
        <end position="51"/>
    </location>
</feature>
<feature type="compositionally biased region" description="Basic and acidic residues" evidence="2">
    <location>
        <begin position="1"/>
        <end position="16"/>
    </location>
</feature>
<dbReference type="GO" id="GO:0006287">
    <property type="term" value="P:base-excision repair, gap-filling"/>
    <property type="evidence" value="ECO:0007669"/>
    <property type="project" value="TreeGrafter"/>
</dbReference>
<dbReference type="Gene3D" id="3.30.420.10">
    <property type="entry name" value="Ribonuclease H-like superfamily/Ribonuclease H"/>
    <property type="match status" value="2"/>
</dbReference>
<dbReference type="OrthoDB" id="2414538at2759"/>
<name>A0A4P9Z4E5_9FUNG</name>
<dbReference type="GO" id="GO:0003887">
    <property type="term" value="F:DNA-directed DNA polymerase activity"/>
    <property type="evidence" value="ECO:0007669"/>
    <property type="project" value="TreeGrafter"/>
</dbReference>
<organism evidence="4 5">
    <name type="scientific">Syncephalis pseudoplumigaleata</name>
    <dbReference type="NCBI Taxonomy" id="1712513"/>
    <lineage>
        <taxon>Eukaryota</taxon>
        <taxon>Fungi</taxon>
        <taxon>Fungi incertae sedis</taxon>
        <taxon>Zoopagomycota</taxon>
        <taxon>Zoopagomycotina</taxon>
        <taxon>Zoopagomycetes</taxon>
        <taxon>Zoopagales</taxon>
        <taxon>Piptocephalidaceae</taxon>
        <taxon>Syncephalis</taxon>
    </lineage>
</organism>
<dbReference type="Gene3D" id="3.30.342.10">
    <property type="entry name" value="DNA Polymerase, chain B, domain 1"/>
    <property type="match status" value="1"/>
</dbReference>
<proteinExistence type="predicted"/>
<accession>A0A4P9Z4E5</accession>
<dbReference type="EMBL" id="KZ989352">
    <property type="protein sequence ID" value="RKP26711.1"/>
    <property type="molecule type" value="Genomic_DNA"/>
</dbReference>
<dbReference type="GO" id="GO:0008296">
    <property type="term" value="F:3'-5'-DNA exonuclease activity"/>
    <property type="evidence" value="ECO:0007669"/>
    <property type="project" value="TreeGrafter"/>
</dbReference>
<dbReference type="PANTHER" id="PTHR10322:SF23">
    <property type="entry name" value="DNA POLYMERASE DELTA CATALYTIC SUBUNIT"/>
    <property type="match status" value="1"/>
</dbReference>
<evidence type="ECO:0000259" key="3">
    <source>
        <dbReference type="Pfam" id="PF03104"/>
    </source>
</evidence>
<dbReference type="InterPro" id="IPR012337">
    <property type="entry name" value="RNaseH-like_sf"/>
</dbReference>
<dbReference type="GO" id="GO:0045004">
    <property type="term" value="P:DNA replication proofreading"/>
    <property type="evidence" value="ECO:0007669"/>
    <property type="project" value="TreeGrafter"/>
</dbReference>
<keyword evidence="5" id="KW-1185">Reference proteome</keyword>
<evidence type="ECO:0000256" key="2">
    <source>
        <dbReference type="SAM" id="MobiDB-lite"/>
    </source>
</evidence>
<evidence type="ECO:0000313" key="4">
    <source>
        <dbReference type="EMBL" id="RKP26711.1"/>
    </source>
</evidence>
<dbReference type="GO" id="GO:0043625">
    <property type="term" value="C:delta DNA polymerase complex"/>
    <property type="evidence" value="ECO:0007669"/>
    <property type="project" value="TreeGrafter"/>
</dbReference>
<feature type="domain" description="DNA-directed DNA polymerase family B exonuclease" evidence="3">
    <location>
        <begin position="176"/>
        <end position="273"/>
    </location>
</feature>
<dbReference type="AlphaFoldDB" id="A0A4P9Z4E5"/>
<gene>
    <name evidence="4" type="ORF">SYNPS1DRAFT_21577</name>
</gene>
<reference evidence="5" key="1">
    <citation type="journal article" date="2018" name="Nat. Microbiol.">
        <title>Leveraging single-cell genomics to expand the fungal tree of life.</title>
        <authorList>
            <person name="Ahrendt S.R."/>
            <person name="Quandt C.A."/>
            <person name="Ciobanu D."/>
            <person name="Clum A."/>
            <person name="Salamov A."/>
            <person name="Andreopoulos B."/>
            <person name="Cheng J.F."/>
            <person name="Woyke T."/>
            <person name="Pelin A."/>
            <person name="Henrissat B."/>
            <person name="Reynolds N.K."/>
            <person name="Benny G.L."/>
            <person name="Smith M.E."/>
            <person name="James T.Y."/>
            <person name="Grigoriev I.V."/>
        </authorList>
    </citation>
    <scope>NUCLEOTIDE SEQUENCE [LARGE SCALE GENOMIC DNA]</scope>
    <source>
        <strain evidence="5">Benny S71-1</strain>
    </source>
</reference>
<protein>
    <recommendedName>
        <fullName evidence="1">DNA polymerase delta catalytic subunit</fullName>
    </recommendedName>
</protein>
<dbReference type="PANTHER" id="PTHR10322">
    <property type="entry name" value="DNA POLYMERASE CATALYTIC SUBUNIT"/>
    <property type="match status" value="1"/>
</dbReference>
<dbReference type="InterPro" id="IPR036397">
    <property type="entry name" value="RNaseH_sf"/>
</dbReference>